<dbReference type="AlphaFoldDB" id="A0A371H4J7"/>
<accession>A0A371H4J7</accession>
<feature type="compositionally biased region" description="Polar residues" evidence="1">
    <location>
        <begin position="61"/>
        <end position="75"/>
    </location>
</feature>
<sequence>MAMEECLAIVIRRILETESSPTLSHPKLSQSDSIASNSALSQDRIKFLFIKIDSDQSFPRASRQSTLDSTNNFAESEQMENNDRTLKELDTLDVVYQPWCIQYP</sequence>
<keyword evidence="3" id="KW-1185">Reference proteome</keyword>
<proteinExistence type="predicted"/>
<feature type="region of interest" description="Disordered" evidence="1">
    <location>
        <begin position="61"/>
        <end position="84"/>
    </location>
</feature>
<protein>
    <submittedName>
        <fullName evidence="2">Uncharacterized protein</fullName>
    </submittedName>
</protein>
<name>A0A371H4J7_MUCPR</name>
<gene>
    <name evidence="2" type="ORF">CR513_19459</name>
</gene>
<comment type="caution">
    <text evidence="2">The sequence shown here is derived from an EMBL/GenBank/DDBJ whole genome shotgun (WGS) entry which is preliminary data.</text>
</comment>
<organism evidence="2 3">
    <name type="scientific">Mucuna pruriens</name>
    <name type="common">Velvet bean</name>
    <name type="synonym">Dolichos pruriens</name>
    <dbReference type="NCBI Taxonomy" id="157652"/>
    <lineage>
        <taxon>Eukaryota</taxon>
        <taxon>Viridiplantae</taxon>
        <taxon>Streptophyta</taxon>
        <taxon>Embryophyta</taxon>
        <taxon>Tracheophyta</taxon>
        <taxon>Spermatophyta</taxon>
        <taxon>Magnoliopsida</taxon>
        <taxon>eudicotyledons</taxon>
        <taxon>Gunneridae</taxon>
        <taxon>Pentapetalae</taxon>
        <taxon>rosids</taxon>
        <taxon>fabids</taxon>
        <taxon>Fabales</taxon>
        <taxon>Fabaceae</taxon>
        <taxon>Papilionoideae</taxon>
        <taxon>50 kb inversion clade</taxon>
        <taxon>NPAAA clade</taxon>
        <taxon>indigoferoid/millettioid clade</taxon>
        <taxon>Phaseoleae</taxon>
        <taxon>Mucuna</taxon>
    </lineage>
</organism>
<feature type="non-terminal residue" evidence="2">
    <location>
        <position position="1"/>
    </location>
</feature>
<evidence type="ECO:0000313" key="2">
    <source>
        <dbReference type="EMBL" id="RDX97748.1"/>
    </source>
</evidence>
<dbReference type="Proteomes" id="UP000257109">
    <property type="component" value="Unassembled WGS sequence"/>
</dbReference>
<evidence type="ECO:0000313" key="3">
    <source>
        <dbReference type="Proteomes" id="UP000257109"/>
    </source>
</evidence>
<reference evidence="2" key="1">
    <citation type="submission" date="2018-05" db="EMBL/GenBank/DDBJ databases">
        <title>Draft genome of Mucuna pruriens seed.</title>
        <authorList>
            <person name="Nnadi N.E."/>
            <person name="Vos R."/>
            <person name="Hasami M.H."/>
            <person name="Devisetty U.K."/>
            <person name="Aguiy J.C."/>
        </authorList>
    </citation>
    <scope>NUCLEOTIDE SEQUENCE [LARGE SCALE GENOMIC DNA]</scope>
    <source>
        <strain evidence="2">JCA_2017</strain>
    </source>
</reference>
<evidence type="ECO:0000256" key="1">
    <source>
        <dbReference type="SAM" id="MobiDB-lite"/>
    </source>
</evidence>
<dbReference type="EMBL" id="QJKJ01003580">
    <property type="protein sequence ID" value="RDX97748.1"/>
    <property type="molecule type" value="Genomic_DNA"/>
</dbReference>